<dbReference type="Proteomes" id="UP000828390">
    <property type="component" value="Unassembled WGS sequence"/>
</dbReference>
<evidence type="ECO:0000313" key="2">
    <source>
        <dbReference type="Proteomes" id="UP000828390"/>
    </source>
</evidence>
<dbReference type="EMBL" id="JAIWYP010000001">
    <property type="protein sequence ID" value="KAH3885595.1"/>
    <property type="molecule type" value="Genomic_DNA"/>
</dbReference>
<proteinExistence type="predicted"/>
<reference evidence="1" key="2">
    <citation type="submission" date="2020-11" db="EMBL/GenBank/DDBJ databases">
        <authorList>
            <person name="McCartney M.A."/>
            <person name="Auch B."/>
            <person name="Kono T."/>
            <person name="Mallez S."/>
            <person name="Becker A."/>
            <person name="Gohl D.M."/>
            <person name="Silverstein K.A.T."/>
            <person name="Koren S."/>
            <person name="Bechman K.B."/>
            <person name="Herman A."/>
            <person name="Abrahante J.E."/>
            <person name="Garbe J."/>
        </authorList>
    </citation>
    <scope>NUCLEOTIDE SEQUENCE</scope>
    <source>
        <strain evidence="1">Duluth1</strain>
        <tissue evidence="1">Whole animal</tissue>
    </source>
</reference>
<organism evidence="1 2">
    <name type="scientific">Dreissena polymorpha</name>
    <name type="common">Zebra mussel</name>
    <name type="synonym">Mytilus polymorpha</name>
    <dbReference type="NCBI Taxonomy" id="45954"/>
    <lineage>
        <taxon>Eukaryota</taxon>
        <taxon>Metazoa</taxon>
        <taxon>Spiralia</taxon>
        <taxon>Lophotrochozoa</taxon>
        <taxon>Mollusca</taxon>
        <taxon>Bivalvia</taxon>
        <taxon>Autobranchia</taxon>
        <taxon>Heteroconchia</taxon>
        <taxon>Euheterodonta</taxon>
        <taxon>Imparidentia</taxon>
        <taxon>Neoheterodontei</taxon>
        <taxon>Myida</taxon>
        <taxon>Dreissenoidea</taxon>
        <taxon>Dreissenidae</taxon>
        <taxon>Dreissena</taxon>
    </lineage>
</organism>
<name>A0A9D4N0K4_DREPO</name>
<sequence>MQSGGTVGHLPGASSRFSVGVVRHSAAGIHGRLRQPLWQLPGAAAAQRPSRGEQLCAYVLSCIFKRTFNAHKFEIVTI</sequence>
<reference evidence="1" key="1">
    <citation type="journal article" date="2019" name="bioRxiv">
        <title>The Genome of the Zebra Mussel, Dreissena polymorpha: A Resource for Invasive Species Research.</title>
        <authorList>
            <person name="McCartney M.A."/>
            <person name="Auch B."/>
            <person name="Kono T."/>
            <person name="Mallez S."/>
            <person name="Zhang Y."/>
            <person name="Obille A."/>
            <person name="Becker A."/>
            <person name="Abrahante J.E."/>
            <person name="Garbe J."/>
            <person name="Badalamenti J.P."/>
            <person name="Herman A."/>
            <person name="Mangelson H."/>
            <person name="Liachko I."/>
            <person name="Sullivan S."/>
            <person name="Sone E.D."/>
            <person name="Koren S."/>
            <person name="Silverstein K.A.T."/>
            <person name="Beckman K.B."/>
            <person name="Gohl D.M."/>
        </authorList>
    </citation>
    <scope>NUCLEOTIDE SEQUENCE</scope>
    <source>
        <strain evidence="1">Duluth1</strain>
        <tissue evidence="1">Whole animal</tissue>
    </source>
</reference>
<gene>
    <name evidence="1" type="ORF">DPMN_009590</name>
</gene>
<protein>
    <submittedName>
        <fullName evidence="1">Uncharacterized protein</fullName>
    </submittedName>
</protein>
<keyword evidence="2" id="KW-1185">Reference proteome</keyword>
<accession>A0A9D4N0K4</accession>
<comment type="caution">
    <text evidence="1">The sequence shown here is derived from an EMBL/GenBank/DDBJ whole genome shotgun (WGS) entry which is preliminary data.</text>
</comment>
<dbReference type="AlphaFoldDB" id="A0A9D4N0K4"/>
<evidence type="ECO:0000313" key="1">
    <source>
        <dbReference type="EMBL" id="KAH3885595.1"/>
    </source>
</evidence>